<evidence type="ECO:0000313" key="3">
    <source>
        <dbReference type="EMBL" id="KAK6180602.1"/>
    </source>
</evidence>
<protein>
    <submittedName>
        <fullName evidence="2">Uncharacterized protein</fullName>
    </submittedName>
</protein>
<evidence type="ECO:0000313" key="4">
    <source>
        <dbReference type="EMBL" id="KAK6187091.1"/>
    </source>
</evidence>
<name>A0AAN8JHW3_PATCE</name>
<proteinExistence type="predicted"/>
<organism evidence="2 5">
    <name type="scientific">Patella caerulea</name>
    <name type="common">Rayed Mediterranean limpet</name>
    <dbReference type="NCBI Taxonomy" id="87958"/>
    <lineage>
        <taxon>Eukaryota</taxon>
        <taxon>Metazoa</taxon>
        <taxon>Spiralia</taxon>
        <taxon>Lophotrochozoa</taxon>
        <taxon>Mollusca</taxon>
        <taxon>Gastropoda</taxon>
        <taxon>Patellogastropoda</taxon>
        <taxon>Patelloidea</taxon>
        <taxon>Patellidae</taxon>
        <taxon>Patella</taxon>
    </lineage>
</organism>
<dbReference type="EMBL" id="JAZGQO010000010">
    <property type="protein sequence ID" value="KAK6177832.1"/>
    <property type="molecule type" value="Genomic_DNA"/>
</dbReference>
<sequence length="190" mass="22512">MEESGVTEEEREIEEEEMEEESFQDKITEEFEALKYFSMFKLKEYENKIEDLHKKREENDQKVATQMKEMQEKMQELEKSKSVPITKKPEDIQLAQNQSVQIPCHDTISDEDEEVTLPVKRARPSLTLTHSTPKRPQFRVPQSVMDLSIEWQDKLRPHTVTPQKSDLLTEAQLTFFTHWANQRPNLLGKY</sequence>
<comment type="caution">
    <text evidence="2">The sequence shown here is derived from an EMBL/GenBank/DDBJ whole genome shotgun (WGS) entry which is preliminary data.</text>
</comment>
<accession>A0AAN8JHW3</accession>
<feature type="compositionally biased region" description="Acidic residues" evidence="1">
    <location>
        <begin position="1"/>
        <end position="22"/>
    </location>
</feature>
<evidence type="ECO:0000313" key="5">
    <source>
        <dbReference type="Proteomes" id="UP001347796"/>
    </source>
</evidence>
<gene>
    <name evidence="4" type="ORF">SNE40_005189</name>
    <name evidence="3" type="ORF">SNE40_008622</name>
    <name evidence="2" type="ORF">SNE40_015859</name>
</gene>
<reference evidence="2 5" key="1">
    <citation type="submission" date="2024-01" db="EMBL/GenBank/DDBJ databases">
        <title>The genome of the rayed Mediterranean limpet Patella caerulea (Linnaeus, 1758).</title>
        <authorList>
            <person name="Anh-Thu Weber A."/>
            <person name="Halstead-Nussloch G."/>
        </authorList>
    </citation>
    <scope>NUCLEOTIDE SEQUENCE [LARGE SCALE GENOMIC DNA]</scope>
    <source>
        <strain evidence="2">AATW-2023a</strain>
        <tissue evidence="2">Whole specimen</tissue>
    </source>
</reference>
<dbReference type="Proteomes" id="UP001347796">
    <property type="component" value="Unassembled WGS sequence"/>
</dbReference>
<evidence type="ECO:0000313" key="2">
    <source>
        <dbReference type="EMBL" id="KAK6177832.1"/>
    </source>
</evidence>
<keyword evidence="5" id="KW-1185">Reference proteome</keyword>
<dbReference type="EMBL" id="JAZGQO010000004">
    <property type="protein sequence ID" value="KAK6187091.1"/>
    <property type="molecule type" value="Genomic_DNA"/>
</dbReference>
<dbReference type="AlphaFoldDB" id="A0AAN8JHW3"/>
<evidence type="ECO:0000256" key="1">
    <source>
        <dbReference type="SAM" id="MobiDB-lite"/>
    </source>
</evidence>
<dbReference type="EMBL" id="JAZGQO010000007">
    <property type="protein sequence ID" value="KAK6180602.1"/>
    <property type="molecule type" value="Genomic_DNA"/>
</dbReference>
<feature type="region of interest" description="Disordered" evidence="1">
    <location>
        <begin position="1"/>
        <end position="25"/>
    </location>
</feature>